<dbReference type="VEuPathDB" id="VectorBase:PPAI010365"/>
<evidence type="ECO:0000256" key="5">
    <source>
        <dbReference type="ARBA" id="ARBA00023242"/>
    </source>
</evidence>
<name>A0A1B0DPC9_PHLPP</name>
<dbReference type="EnsemblMetazoa" id="PPAI010365-RA">
    <property type="protein sequence ID" value="PPAI010365-PA"/>
    <property type="gene ID" value="PPAI010365"/>
</dbReference>
<evidence type="ECO:0000256" key="4">
    <source>
        <dbReference type="ARBA" id="ARBA00022833"/>
    </source>
</evidence>
<dbReference type="GO" id="GO:0005634">
    <property type="term" value="C:nucleus"/>
    <property type="evidence" value="ECO:0007669"/>
    <property type="project" value="UniProtKB-SubCell"/>
</dbReference>
<dbReference type="GO" id="GO:0008270">
    <property type="term" value="F:zinc ion binding"/>
    <property type="evidence" value="ECO:0007669"/>
    <property type="project" value="UniProtKB-KW"/>
</dbReference>
<dbReference type="Proteomes" id="UP000092462">
    <property type="component" value="Unassembled WGS sequence"/>
</dbReference>
<feature type="region of interest" description="Disordered" evidence="6">
    <location>
        <begin position="110"/>
        <end position="146"/>
    </location>
</feature>
<dbReference type="EMBL" id="AJVK01018211">
    <property type="status" value="NOT_ANNOTATED_CDS"/>
    <property type="molecule type" value="Genomic_DNA"/>
</dbReference>
<dbReference type="InterPro" id="IPR052035">
    <property type="entry name" value="ZnF_BED_domain_contain"/>
</dbReference>
<evidence type="ECO:0000256" key="1">
    <source>
        <dbReference type="ARBA" id="ARBA00004123"/>
    </source>
</evidence>
<proteinExistence type="predicted"/>
<organism evidence="7 8">
    <name type="scientific">Phlebotomus papatasi</name>
    <name type="common">Sandfly</name>
    <dbReference type="NCBI Taxonomy" id="29031"/>
    <lineage>
        <taxon>Eukaryota</taxon>
        <taxon>Metazoa</taxon>
        <taxon>Ecdysozoa</taxon>
        <taxon>Arthropoda</taxon>
        <taxon>Hexapoda</taxon>
        <taxon>Insecta</taxon>
        <taxon>Pterygota</taxon>
        <taxon>Neoptera</taxon>
        <taxon>Endopterygota</taxon>
        <taxon>Diptera</taxon>
        <taxon>Nematocera</taxon>
        <taxon>Psychodoidea</taxon>
        <taxon>Psychodidae</taxon>
        <taxon>Phlebotomus</taxon>
        <taxon>Phlebotomus</taxon>
    </lineage>
</organism>
<evidence type="ECO:0008006" key="9">
    <source>
        <dbReference type="Google" id="ProtNLM"/>
    </source>
</evidence>
<dbReference type="PANTHER" id="PTHR46481:SF10">
    <property type="entry name" value="ZINC FINGER BED DOMAIN-CONTAINING PROTEIN 39"/>
    <property type="match status" value="1"/>
</dbReference>
<evidence type="ECO:0000256" key="2">
    <source>
        <dbReference type="ARBA" id="ARBA00022723"/>
    </source>
</evidence>
<keyword evidence="5" id="KW-0539">Nucleus</keyword>
<dbReference type="PANTHER" id="PTHR46481">
    <property type="entry name" value="ZINC FINGER BED DOMAIN-CONTAINING PROTEIN 4"/>
    <property type="match status" value="1"/>
</dbReference>
<evidence type="ECO:0000256" key="6">
    <source>
        <dbReference type="SAM" id="MobiDB-lite"/>
    </source>
</evidence>
<keyword evidence="2" id="KW-0479">Metal-binding</keyword>
<feature type="compositionally biased region" description="Basic and acidic residues" evidence="6">
    <location>
        <begin position="136"/>
        <end position="146"/>
    </location>
</feature>
<keyword evidence="8" id="KW-1185">Reference proteome</keyword>
<sequence length="233" mass="27133">MYYMIFKHFLLGYEMSGEGGRGRWVARRRNKPKSVVHDFFEKLTEEGIERGEAVACKFCQWDTVLNATRMKKHLINDCKHAPESLRKLLQGKDKENNLFLETGELTLSQNLRKDMRASRSRSPIPVPGPSSTSNESKLHLSKSEDMKKRTDEKWARAIYATACPFSMFENKYWREALRIVNPNFQPPTRKQLAGKLLEEEYQRRLKTVDTKIQEANNLSIMCDGWSNVRNEGK</sequence>
<dbReference type="AlphaFoldDB" id="A0A1B0DPC9"/>
<evidence type="ECO:0000313" key="8">
    <source>
        <dbReference type="Proteomes" id="UP000092462"/>
    </source>
</evidence>
<reference evidence="7" key="1">
    <citation type="submission" date="2022-08" db="UniProtKB">
        <authorList>
            <consortium name="EnsemblMetazoa"/>
        </authorList>
    </citation>
    <scope>IDENTIFICATION</scope>
    <source>
        <strain evidence="7">Israel</strain>
    </source>
</reference>
<keyword evidence="4" id="KW-0862">Zinc</keyword>
<dbReference type="VEuPathDB" id="VectorBase:PPAPM1_008638"/>
<comment type="subcellular location">
    <subcellularLocation>
        <location evidence="1">Nucleus</location>
    </subcellularLocation>
</comment>
<evidence type="ECO:0000256" key="3">
    <source>
        <dbReference type="ARBA" id="ARBA00022771"/>
    </source>
</evidence>
<keyword evidence="3" id="KW-0863">Zinc-finger</keyword>
<accession>A0A1B0DPC9</accession>
<evidence type="ECO:0000313" key="7">
    <source>
        <dbReference type="EnsemblMetazoa" id="PPAI010365-PA"/>
    </source>
</evidence>
<protein>
    <recommendedName>
        <fullName evidence="9">DUF659 domain-containing protein</fullName>
    </recommendedName>
</protein>